<dbReference type="RefSeq" id="WP_188691600.1">
    <property type="nucleotide sequence ID" value="NZ_BMIR01000005.1"/>
</dbReference>
<comment type="caution">
    <text evidence="1">The sequence shown here is derived from an EMBL/GenBank/DDBJ whole genome shotgun (WGS) entry which is preliminary data.</text>
</comment>
<name>A0A8J2VSC0_9BACL</name>
<evidence type="ECO:0000313" key="1">
    <source>
        <dbReference type="EMBL" id="GGE37297.1"/>
    </source>
</evidence>
<proteinExistence type="predicted"/>
<protein>
    <submittedName>
        <fullName evidence="1">Uncharacterized protein</fullName>
    </submittedName>
</protein>
<reference evidence="1" key="2">
    <citation type="submission" date="2020-09" db="EMBL/GenBank/DDBJ databases">
        <authorList>
            <person name="Sun Q."/>
            <person name="Zhou Y."/>
        </authorList>
    </citation>
    <scope>NUCLEOTIDE SEQUENCE</scope>
    <source>
        <strain evidence="1">CGMCC 1.15371</strain>
    </source>
</reference>
<evidence type="ECO:0000313" key="2">
    <source>
        <dbReference type="Proteomes" id="UP000628775"/>
    </source>
</evidence>
<sequence length="51" mass="6272">MTEKLGEKYARSLLGMEHHQIWKMLHRMAKWMEAQGTRDRNTQKAERMLKW</sequence>
<dbReference type="AlphaFoldDB" id="A0A8J2VSC0"/>
<organism evidence="1 2">
    <name type="scientific">Pullulanibacillus camelliae</name>
    <dbReference type="NCBI Taxonomy" id="1707096"/>
    <lineage>
        <taxon>Bacteria</taxon>
        <taxon>Bacillati</taxon>
        <taxon>Bacillota</taxon>
        <taxon>Bacilli</taxon>
        <taxon>Bacillales</taxon>
        <taxon>Sporolactobacillaceae</taxon>
        <taxon>Pullulanibacillus</taxon>
    </lineage>
</organism>
<keyword evidence="2" id="KW-1185">Reference proteome</keyword>
<dbReference type="Proteomes" id="UP000628775">
    <property type="component" value="Unassembled WGS sequence"/>
</dbReference>
<gene>
    <name evidence="1" type="ORF">GCM10011391_15240</name>
</gene>
<dbReference type="EMBL" id="BMIR01000005">
    <property type="protein sequence ID" value="GGE37297.1"/>
    <property type="molecule type" value="Genomic_DNA"/>
</dbReference>
<reference evidence="1" key="1">
    <citation type="journal article" date="2014" name="Int. J. Syst. Evol. Microbiol.">
        <title>Complete genome sequence of Corynebacterium casei LMG S-19264T (=DSM 44701T), isolated from a smear-ripened cheese.</title>
        <authorList>
            <consortium name="US DOE Joint Genome Institute (JGI-PGF)"/>
            <person name="Walter F."/>
            <person name="Albersmeier A."/>
            <person name="Kalinowski J."/>
            <person name="Ruckert C."/>
        </authorList>
    </citation>
    <scope>NUCLEOTIDE SEQUENCE</scope>
    <source>
        <strain evidence="1">CGMCC 1.15371</strain>
    </source>
</reference>
<accession>A0A8J2VSC0</accession>